<evidence type="ECO:0000313" key="1">
    <source>
        <dbReference type="EMBL" id="KAK2557184.1"/>
    </source>
</evidence>
<keyword evidence="2" id="KW-1185">Reference proteome</keyword>
<name>A0AAD9Q9P8_ACRCE</name>
<reference evidence="1" key="1">
    <citation type="journal article" date="2023" name="G3 (Bethesda)">
        <title>Whole genome assembly and annotation of the endangered Caribbean coral Acropora cervicornis.</title>
        <authorList>
            <person name="Selwyn J.D."/>
            <person name="Vollmer S.V."/>
        </authorList>
    </citation>
    <scope>NUCLEOTIDE SEQUENCE</scope>
    <source>
        <strain evidence="1">K2</strain>
    </source>
</reference>
<comment type="caution">
    <text evidence="1">The sequence shown here is derived from an EMBL/GenBank/DDBJ whole genome shotgun (WGS) entry which is preliminary data.</text>
</comment>
<reference evidence="1" key="2">
    <citation type="journal article" date="2023" name="Science">
        <title>Genomic signatures of disease resistance in endangered staghorn corals.</title>
        <authorList>
            <person name="Vollmer S.V."/>
            <person name="Selwyn J.D."/>
            <person name="Despard B.A."/>
            <person name="Roesel C.L."/>
        </authorList>
    </citation>
    <scope>NUCLEOTIDE SEQUENCE</scope>
    <source>
        <strain evidence="1">K2</strain>
    </source>
</reference>
<sequence>MNTLAYIDIAGTPLKRIAWGNVEFNEVWELYFPSYGLLLKRSTPYHNTLRSMFPCISRGSQNARK</sequence>
<evidence type="ECO:0000313" key="2">
    <source>
        <dbReference type="Proteomes" id="UP001249851"/>
    </source>
</evidence>
<accession>A0AAD9Q9P8</accession>
<dbReference type="AlphaFoldDB" id="A0AAD9Q9P8"/>
<gene>
    <name evidence="1" type="ORF">P5673_020666</name>
</gene>
<protein>
    <submittedName>
        <fullName evidence="1">Uncharacterized protein</fullName>
    </submittedName>
</protein>
<proteinExistence type="predicted"/>
<dbReference type="EMBL" id="JARQWQ010000051">
    <property type="protein sequence ID" value="KAK2557184.1"/>
    <property type="molecule type" value="Genomic_DNA"/>
</dbReference>
<organism evidence="1 2">
    <name type="scientific">Acropora cervicornis</name>
    <name type="common">Staghorn coral</name>
    <dbReference type="NCBI Taxonomy" id="6130"/>
    <lineage>
        <taxon>Eukaryota</taxon>
        <taxon>Metazoa</taxon>
        <taxon>Cnidaria</taxon>
        <taxon>Anthozoa</taxon>
        <taxon>Hexacorallia</taxon>
        <taxon>Scleractinia</taxon>
        <taxon>Astrocoeniina</taxon>
        <taxon>Acroporidae</taxon>
        <taxon>Acropora</taxon>
    </lineage>
</organism>
<dbReference type="Proteomes" id="UP001249851">
    <property type="component" value="Unassembled WGS sequence"/>
</dbReference>